<dbReference type="EMBL" id="RKKU01000024">
    <property type="protein sequence ID" value="ROZ82120.1"/>
    <property type="molecule type" value="Genomic_DNA"/>
</dbReference>
<gene>
    <name evidence="1" type="ORF">EF096_15785</name>
</gene>
<dbReference type="Proteomes" id="UP000275199">
    <property type="component" value="Unassembled WGS sequence"/>
</dbReference>
<evidence type="ECO:0008006" key="3">
    <source>
        <dbReference type="Google" id="ProtNLM"/>
    </source>
</evidence>
<proteinExistence type="predicted"/>
<accession>A0ABX9XH90</accession>
<evidence type="ECO:0000313" key="1">
    <source>
        <dbReference type="EMBL" id="ROZ82120.1"/>
    </source>
</evidence>
<name>A0ABX9XH90_9PSED</name>
<keyword evidence="2" id="KW-1185">Reference proteome</keyword>
<comment type="caution">
    <text evidence="1">The sequence shown here is derived from an EMBL/GenBank/DDBJ whole genome shotgun (WGS) entry which is preliminary data.</text>
</comment>
<evidence type="ECO:0000313" key="2">
    <source>
        <dbReference type="Proteomes" id="UP000275199"/>
    </source>
</evidence>
<organism evidence="1 2">
    <name type="scientific">Pseudomonas neustonica</name>
    <dbReference type="NCBI Taxonomy" id="2487346"/>
    <lineage>
        <taxon>Bacteria</taxon>
        <taxon>Pseudomonadati</taxon>
        <taxon>Pseudomonadota</taxon>
        <taxon>Gammaproteobacteria</taxon>
        <taxon>Pseudomonadales</taxon>
        <taxon>Pseudomonadaceae</taxon>
        <taxon>Pseudomonas</taxon>
    </lineage>
</organism>
<dbReference type="RefSeq" id="WP_123890752.1">
    <property type="nucleotide sequence ID" value="NZ_RKKU01000024.1"/>
</dbReference>
<sequence length="114" mass="12264">MKATDPGEFIANLNAGVFNQQLGTALSEVASGVCEHGKKGKVTITLELSQIGETHQVKVAHKLDYTAPTKRGSKREDTALETPFYLTANGLQLFADNPTGQMFTKDQAPVTART</sequence>
<reference evidence="1 2" key="1">
    <citation type="submission" date="2018-11" db="EMBL/GenBank/DDBJ databases">
        <authorList>
            <person name="Jang G.I."/>
            <person name="Hwang C.Y."/>
        </authorList>
    </citation>
    <scope>NUCLEOTIDE SEQUENCE [LARGE SCALE GENOMIC DNA]</scope>
    <source>
        <strain evidence="1 2">SSM26</strain>
    </source>
</reference>
<protein>
    <recommendedName>
        <fullName evidence="3">Prophage PssSM-02</fullName>
    </recommendedName>
</protein>